<dbReference type="RefSeq" id="WP_104812632.1">
    <property type="nucleotide sequence ID" value="NZ_MQUB01000001.1"/>
</dbReference>
<feature type="signal peptide" evidence="1">
    <location>
        <begin position="1"/>
        <end position="21"/>
    </location>
</feature>
<dbReference type="InterPro" id="IPR051781">
    <property type="entry name" value="Metallo-dep_Hydrolase"/>
</dbReference>
<gene>
    <name evidence="3" type="ORF">BST85_07220</name>
</gene>
<dbReference type="EMBL" id="MQUB01000001">
    <property type="protein sequence ID" value="PQB04706.1"/>
    <property type="molecule type" value="Genomic_DNA"/>
</dbReference>
<sequence length="430" mass="47009">MRTLKNYIGIFIVLAGLQAWAQQTPAPAQQGVITINGATAHVGDGNVIENSVIVFENGVITAIGGAGTATQGIVVDASGKHVYPGIIAPGKSLGLVEVNAVRASDDEEEIGDIKPHIRSIIAYNAESKVVESMRPNGVLLAQSTPKGGTISGTSSIVQFDAWNWEDAIVKEDDGIHMNWPNSYRRGRWWLGEARGWRPNKDYAKQVGNIDEYMSQAFAYGKGGADSRNEAFEAMQGLQDGNKRLYIYTHGQKEIIDAVTTAKAHGVQHVVIVGGYEAYKVIPFLKQNNIPVLVRQTHALPFRDGDDYDLPYKLPMLLAEGGVMVGIQNADMSNFQTRNLPFYAGQVVGQGMDKEEALKLITSNTANILGIGDHYGTLEVGKSATLFVSEGDALDMRTNQLTHAFIDGREISLETHQTKLWKRYSEKYNQD</sequence>
<reference evidence="3 4" key="1">
    <citation type="submission" date="2016-11" db="EMBL/GenBank/DDBJ databases">
        <title>Trade-off between light-utilization and light-protection in marine flavobacteria.</title>
        <authorList>
            <person name="Kumagai Y."/>
        </authorList>
    </citation>
    <scope>NUCLEOTIDE SEQUENCE [LARGE SCALE GENOMIC DNA]</scope>
    <source>
        <strain evidence="3 4">NBRC 107741</strain>
    </source>
</reference>
<keyword evidence="4" id="KW-1185">Reference proteome</keyword>
<dbReference type="InterPro" id="IPR032466">
    <property type="entry name" value="Metal_Hydrolase"/>
</dbReference>
<dbReference type="Proteomes" id="UP000239800">
    <property type="component" value="Unassembled WGS sequence"/>
</dbReference>
<dbReference type="InterPro" id="IPR011059">
    <property type="entry name" value="Metal-dep_hydrolase_composite"/>
</dbReference>
<dbReference type="OrthoDB" id="783596at2"/>
<dbReference type="PANTHER" id="PTHR43135:SF3">
    <property type="entry name" value="ALPHA-D-RIBOSE 1-METHYLPHOSPHONATE 5-TRIPHOSPHATE DIPHOSPHATASE"/>
    <property type="match status" value="1"/>
</dbReference>
<dbReference type="SUPFAM" id="SSF51556">
    <property type="entry name" value="Metallo-dependent hydrolases"/>
    <property type="match status" value="1"/>
</dbReference>
<dbReference type="Gene3D" id="3.20.20.140">
    <property type="entry name" value="Metal-dependent hydrolases"/>
    <property type="match status" value="1"/>
</dbReference>
<dbReference type="InterPro" id="IPR006680">
    <property type="entry name" value="Amidohydro-rel"/>
</dbReference>
<feature type="domain" description="Amidohydrolase-related" evidence="2">
    <location>
        <begin position="343"/>
        <end position="405"/>
    </location>
</feature>
<organism evidence="3 4">
    <name type="scientific">Aureitalea marina</name>
    <dbReference type="NCBI Taxonomy" id="930804"/>
    <lineage>
        <taxon>Bacteria</taxon>
        <taxon>Pseudomonadati</taxon>
        <taxon>Bacteroidota</taxon>
        <taxon>Flavobacteriia</taxon>
        <taxon>Flavobacteriales</taxon>
        <taxon>Flavobacteriaceae</taxon>
        <taxon>Aureitalea</taxon>
    </lineage>
</organism>
<evidence type="ECO:0000256" key="1">
    <source>
        <dbReference type="SAM" id="SignalP"/>
    </source>
</evidence>
<name>A0A2S7KPZ8_9FLAO</name>
<accession>A0A2S7KPZ8</accession>
<evidence type="ECO:0000259" key="2">
    <source>
        <dbReference type="Pfam" id="PF01979"/>
    </source>
</evidence>
<protein>
    <submittedName>
        <fullName evidence="3">Amidohydrolase</fullName>
    </submittedName>
</protein>
<feature type="chain" id="PRO_5015444233" evidence="1">
    <location>
        <begin position="22"/>
        <end position="430"/>
    </location>
</feature>
<dbReference type="AlphaFoldDB" id="A0A2S7KPZ8"/>
<keyword evidence="3" id="KW-0378">Hydrolase</keyword>
<dbReference type="Pfam" id="PF01979">
    <property type="entry name" value="Amidohydro_1"/>
    <property type="match status" value="1"/>
</dbReference>
<dbReference type="PANTHER" id="PTHR43135">
    <property type="entry name" value="ALPHA-D-RIBOSE 1-METHYLPHOSPHONATE 5-TRIPHOSPHATE DIPHOSPHATASE"/>
    <property type="match status" value="1"/>
</dbReference>
<comment type="caution">
    <text evidence="3">The sequence shown here is derived from an EMBL/GenBank/DDBJ whole genome shotgun (WGS) entry which is preliminary data.</text>
</comment>
<keyword evidence="1" id="KW-0732">Signal</keyword>
<proteinExistence type="predicted"/>
<evidence type="ECO:0000313" key="3">
    <source>
        <dbReference type="EMBL" id="PQB04706.1"/>
    </source>
</evidence>
<dbReference type="SUPFAM" id="SSF51338">
    <property type="entry name" value="Composite domain of metallo-dependent hydrolases"/>
    <property type="match status" value="1"/>
</dbReference>
<dbReference type="GO" id="GO:0016810">
    <property type="term" value="F:hydrolase activity, acting on carbon-nitrogen (but not peptide) bonds"/>
    <property type="evidence" value="ECO:0007669"/>
    <property type="project" value="InterPro"/>
</dbReference>
<evidence type="ECO:0000313" key="4">
    <source>
        <dbReference type="Proteomes" id="UP000239800"/>
    </source>
</evidence>